<dbReference type="InterPro" id="IPR019734">
    <property type="entry name" value="TPR_rpt"/>
</dbReference>
<dbReference type="Proteomes" id="UP000648239">
    <property type="component" value="Unassembled WGS sequence"/>
</dbReference>
<feature type="repeat" description="TPR" evidence="3">
    <location>
        <begin position="109"/>
        <end position="142"/>
    </location>
</feature>
<protein>
    <submittedName>
        <fullName evidence="4">Tetratricopeptide repeat protein</fullName>
    </submittedName>
</protein>
<dbReference type="Gene3D" id="1.25.40.10">
    <property type="entry name" value="Tetratricopeptide repeat domain"/>
    <property type="match status" value="3"/>
</dbReference>
<evidence type="ECO:0000256" key="2">
    <source>
        <dbReference type="ARBA" id="ARBA00022803"/>
    </source>
</evidence>
<name>A0A8J7CFC8_9BACT</name>
<dbReference type="AlphaFoldDB" id="A0A8J7CFC8"/>
<keyword evidence="2 3" id="KW-0802">TPR repeat</keyword>
<dbReference type="PROSITE" id="PS50005">
    <property type="entry name" value="TPR"/>
    <property type="match status" value="9"/>
</dbReference>
<feature type="repeat" description="TPR" evidence="3">
    <location>
        <begin position="143"/>
        <end position="176"/>
    </location>
</feature>
<evidence type="ECO:0000256" key="1">
    <source>
        <dbReference type="ARBA" id="ARBA00022737"/>
    </source>
</evidence>
<dbReference type="InterPro" id="IPR011990">
    <property type="entry name" value="TPR-like_helical_dom_sf"/>
</dbReference>
<feature type="repeat" description="TPR" evidence="3">
    <location>
        <begin position="519"/>
        <end position="552"/>
    </location>
</feature>
<dbReference type="PANTHER" id="PTHR45586">
    <property type="entry name" value="TPR REPEAT-CONTAINING PROTEIN PA4667"/>
    <property type="match status" value="1"/>
</dbReference>
<dbReference type="PANTHER" id="PTHR45586:SF1">
    <property type="entry name" value="LIPOPOLYSACCHARIDE ASSEMBLY PROTEIN B"/>
    <property type="match status" value="1"/>
</dbReference>
<dbReference type="EMBL" id="JACXWD010000075">
    <property type="protein sequence ID" value="MBD3869314.1"/>
    <property type="molecule type" value="Genomic_DNA"/>
</dbReference>
<evidence type="ECO:0000313" key="4">
    <source>
        <dbReference type="EMBL" id="MBD3869314.1"/>
    </source>
</evidence>
<dbReference type="Pfam" id="PF13181">
    <property type="entry name" value="TPR_8"/>
    <property type="match status" value="2"/>
</dbReference>
<dbReference type="SMART" id="SM00028">
    <property type="entry name" value="TPR"/>
    <property type="match status" value="12"/>
</dbReference>
<feature type="repeat" description="TPR" evidence="3">
    <location>
        <begin position="383"/>
        <end position="416"/>
    </location>
</feature>
<dbReference type="SUPFAM" id="SSF48452">
    <property type="entry name" value="TPR-like"/>
    <property type="match status" value="2"/>
</dbReference>
<accession>A0A8J7CFC8</accession>
<evidence type="ECO:0000256" key="3">
    <source>
        <dbReference type="PROSITE-ProRule" id="PRU00339"/>
    </source>
</evidence>
<dbReference type="PROSITE" id="PS50293">
    <property type="entry name" value="TPR_REGION"/>
    <property type="match status" value="1"/>
</dbReference>
<feature type="repeat" description="TPR" evidence="3">
    <location>
        <begin position="213"/>
        <end position="246"/>
    </location>
</feature>
<dbReference type="Pfam" id="PF13432">
    <property type="entry name" value="TPR_16"/>
    <property type="match status" value="4"/>
</dbReference>
<sequence>MRRKGDGAFLLLVLAVAVFTLGLTFYFTGPAQFESVVYVDGSGSAVDESETIASISGSEFLSSPEEEEADAATAGGGLLQEAVALRRRGMIHRAIGTLRDGLASRPDNPELMSELGSALITAGEHTEAIELLLQTVELAPDDARAFYNLGVALSGSGDAVGSLEAFREAIALRPNYARALYNAGMAALKIEDFETAKQMFMQASTVERSARSARTWFQLGSLYAREDRRAESVAAYREAIRLRPGYVEARNNLALELDQNGEAAEAMAELERAARLEPGRASVQYNLGRLYRDAGRLEEASVRFGLATASDPSMFRAFELHAEVLEGLGRHRELADTLEEMAVLRPDDGSICRRLGSEYRELRRYVESRSWLERALDLDPRLPDAWNELGIVLARTGEDRAALEAYHHALQLEPDRMSTRYNQGLALERLEQWDQAAQSFERVLDQEPGHLDAREHLMDVILASGDTEQAVIEAGRLESLARDRPDVLRSIARVYSRSGRPDLASKALQRSLELEPDNDVALFNLGVAYSKLDRYEDAIPIYEQFLARRPDHVNARRYLERARRKVKP</sequence>
<comment type="caution">
    <text evidence="4">The sequence shown here is derived from an EMBL/GenBank/DDBJ whole genome shotgun (WGS) entry which is preliminary data.</text>
</comment>
<feature type="repeat" description="TPR" evidence="3">
    <location>
        <begin position="417"/>
        <end position="450"/>
    </location>
</feature>
<dbReference type="Pfam" id="PF14559">
    <property type="entry name" value="TPR_19"/>
    <property type="match status" value="1"/>
</dbReference>
<dbReference type="InterPro" id="IPR013105">
    <property type="entry name" value="TPR_2"/>
</dbReference>
<keyword evidence="1" id="KW-0677">Repeat</keyword>
<feature type="repeat" description="TPR" evidence="3">
    <location>
        <begin position="281"/>
        <end position="314"/>
    </location>
</feature>
<gene>
    <name evidence="4" type="ORF">IFK94_14430</name>
</gene>
<reference evidence="4 5" key="1">
    <citation type="submission" date="2020-08" db="EMBL/GenBank/DDBJ databases">
        <title>Acidobacteriota in marine sediments use diverse sulfur dissimilation pathways.</title>
        <authorList>
            <person name="Wasmund K."/>
        </authorList>
    </citation>
    <scope>NUCLEOTIDE SEQUENCE [LARGE SCALE GENOMIC DNA]</scope>
    <source>
        <strain evidence="4">MAG AM4</strain>
    </source>
</reference>
<dbReference type="Pfam" id="PF07719">
    <property type="entry name" value="TPR_2"/>
    <property type="match status" value="1"/>
</dbReference>
<feature type="repeat" description="TPR" evidence="3">
    <location>
        <begin position="349"/>
        <end position="382"/>
    </location>
</feature>
<organism evidence="4 5">
    <name type="scientific">Candidatus Polarisedimenticola svalbardensis</name>
    <dbReference type="NCBI Taxonomy" id="2886004"/>
    <lineage>
        <taxon>Bacteria</taxon>
        <taxon>Pseudomonadati</taxon>
        <taxon>Acidobacteriota</taxon>
        <taxon>Candidatus Polarisedimenticolia</taxon>
        <taxon>Candidatus Polarisedimenticolales</taxon>
        <taxon>Candidatus Polarisedimenticolaceae</taxon>
        <taxon>Candidatus Polarisedimenticola</taxon>
    </lineage>
</organism>
<dbReference type="InterPro" id="IPR051012">
    <property type="entry name" value="CellSynth/LPSAsmb/PSIAsmb"/>
</dbReference>
<evidence type="ECO:0000313" key="5">
    <source>
        <dbReference type="Proteomes" id="UP000648239"/>
    </source>
</evidence>
<feature type="repeat" description="TPR" evidence="3">
    <location>
        <begin position="485"/>
        <end position="518"/>
    </location>
</feature>
<proteinExistence type="predicted"/>